<feature type="transmembrane region" description="Helical" evidence="1">
    <location>
        <begin position="40"/>
        <end position="61"/>
    </location>
</feature>
<reference evidence="2" key="1">
    <citation type="submission" date="2023-01" db="EMBL/GenBank/DDBJ databases">
        <title>Exophiala dermititidis isolated from Cystic Fibrosis Patient.</title>
        <authorList>
            <person name="Kurbessoian T."/>
            <person name="Crocker A."/>
            <person name="Murante D."/>
            <person name="Hogan D.A."/>
            <person name="Stajich J.E."/>
        </authorList>
    </citation>
    <scope>NUCLEOTIDE SEQUENCE</scope>
    <source>
        <strain evidence="2">Ex8</strain>
    </source>
</reference>
<sequence length="131" mass="14832">MKHLLGMFIVASTSSAIWIASSIPFNSAAYTVEEVAVPMYTVLVAWTPCVHIANITIYKLAQRTFIGRRRCRYSSRSYRHRNTLTVTPFALVQLSKPPITRHCYVAPLPDITTFTIEALPIFRRNTTNADN</sequence>
<keyword evidence="1" id="KW-0812">Transmembrane</keyword>
<dbReference type="Proteomes" id="UP001161757">
    <property type="component" value="Unassembled WGS sequence"/>
</dbReference>
<comment type="caution">
    <text evidence="2">The sequence shown here is derived from an EMBL/GenBank/DDBJ whole genome shotgun (WGS) entry which is preliminary data.</text>
</comment>
<keyword evidence="1" id="KW-1133">Transmembrane helix</keyword>
<proteinExistence type="predicted"/>
<evidence type="ECO:0000256" key="1">
    <source>
        <dbReference type="SAM" id="Phobius"/>
    </source>
</evidence>
<keyword evidence="1" id="KW-0472">Membrane</keyword>
<organism evidence="2 3">
    <name type="scientific">Exophiala dermatitidis</name>
    <name type="common">Black yeast-like fungus</name>
    <name type="synonym">Wangiella dermatitidis</name>
    <dbReference type="NCBI Taxonomy" id="5970"/>
    <lineage>
        <taxon>Eukaryota</taxon>
        <taxon>Fungi</taxon>
        <taxon>Dikarya</taxon>
        <taxon>Ascomycota</taxon>
        <taxon>Pezizomycotina</taxon>
        <taxon>Eurotiomycetes</taxon>
        <taxon>Chaetothyriomycetidae</taxon>
        <taxon>Chaetothyriales</taxon>
        <taxon>Herpotrichiellaceae</taxon>
        <taxon>Exophiala</taxon>
    </lineage>
</organism>
<name>A0AAN6EMZ2_EXODE</name>
<gene>
    <name evidence="2" type="ORF">HRR80_009210</name>
</gene>
<accession>A0AAN6EMZ2</accession>
<dbReference type="EMBL" id="JAJGCB010000033">
    <property type="protein sequence ID" value="KAJ8986620.1"/>
    <property type="molecule type" value="Genomic_DNA"/>
</dbReference>
<protein>
    <submittedName>
        <fullName evidence="2">Uncharacterized protein</fullName>
    </submittedName>
</protein>
<evidence type="ECO:0000313" key="3">
    <source>
        <dbReference type="Proteomes" id="UP001161757"/>
    </source>
</evidence>
<dbReference type="AlphaFoldDB" id="A0AAN6EMZ2"/>
<evidence type="ECO:0000313" key="2">
    <source>
        <dbReference type="EMBL" id="KAJ8986620.1"/>
    </source>
</evidence>